<reference evidence="2 3" key="1">
    <citation type="submission" date="2024-08" db="EMBL/GenBank/DDBJ databases">
        <authorList>
            <person name="Paterson S."/>
        </authorList>
    </citation>
    <scope>NUCLEOTIDE SEQUENCE [LARGE SCALE GENOMIC DNA]</scope>
</reference>
<evidence type="ECO:0000313" key="2">
    <source>
        <dbReference type="EMBL" id="CAM0512773.1"/>
    </source>
</evidence>
<keyword evidence="1" id="KW-0732">Signal</keyword>
<keyword evidence="3" id="KW-1185">Reference proteome</keyword>
<evidence type="ECO:0000256" key="1">
    <source>
        <dbReference type="SAM" id="SignalP"/>
    </source>
</evidence>
<feature type="signal peptide" evidence="1">
    <location>
        <begin position="1"/>
        <end position="19"/>
    </location>
</feature>
<proteinExistence type="predicted"/>
<evidence type="ECO:0000313" key="3">
    <source>
        <dbReference type="Proteomes" id="UP001189180"/>
    </source>
</evidence>
<gene>
    <name evidence="2" type="ORF">FHB240107_LOCUS14595</name>
</gene>
<sequence>MRVLLLLLGLALFAPSYEFYRNNDLQALSEDETSSRYEIVNFDRTGAQASIEELKSGFEILNGYVKSLFIRSPVDQRWSPPGGEMNTSASPVRTQFYIMSNSEMDISTNFNLQCNKMDCTSRKSKDMPT</sequence>
<dbReference type="AlphaFoldDB" id="A0ABC9HH61"/>
<feature type="chain" id="PRO_5044839526" evidence="1">
    <location>
        <begin position="20"/>
        <end position="129"/>
    </location>
</feature>
<dbReference type="EMBL" id="CANUEZ050000258">
    <property type="protein sequence ID" value="CAM0512773.1"/>
    <property type="molecule type" value="Genomic_DNA"/>
</dbReference>
<accession>A0ABC9HH61</accession>
<name>A0ABC9HH61_FASHE</name>
<comment type="caution">
    <text evidence="2">The sequence shown here is derived from an EMBL/GenBank/DDBJ whole genome shotgun (WGS) entry which is preliminary data.</text>
</comment>
<dbReference type="Proteomes" id="UP001189180">
    <property type="component" value="Unassembled WGS sequence"/>
</dbReference>
<protein>
    <submittedName>
        <fullName evidence="2">Uncharacterized protein</fullName>
    </submittedName>
</protein>
<organism evidence="2 3">
    <name type="scientific">Fasciola hepatica</name>
    <name type="common">Liver fluke</name>
    <dbReference type="NCBI Taxonomy" id="6192"/>
    <lineage>
        <taxon>Eukaryota</taxon>
        <taxon>Metazoa</taxon>
        <taxon>Spiralia</taxon>
        <taxon>Lophotrochozoa</taxon>
        <taxon>Platyhelminthes</taxon>
        <taxon>Trematoda</taxon>
        <taxon>Digenea</taxon>
        <taxon>Plagiorchiida</taxon>
        <taxon>Echinostomata</taxon>
        <taxon>Echinostomatoidea</taxon>
        <taxon>Fasciolidae</taxon>
        <taxon>Fasciola</taxon>
    </lineage>
</organism>